<feature type="repeat" description="PPR" evidence="2">
    <location>
        <begin position="464"/>
        <end position="498"/>
    </location>
</feature>
<gene>
    <name evidence="3" type="ORF">SELMODRAFT_101</name>
</gene>
<dbReference type="FunCoup" id="D8RUC7">
    <property type="interactions" value="46"/>
</dbReference>
<dbReference type="FunFam" id="1.25.40.10:FF:000158">
    <property type="entry name" value="pentatricopeptide repeat-containing protein At2g33680"/>
    <property type="match status" value="1"/>
</dbReference>
<evidence type="ECO:0000313" key="4">
    <source>
        <dbReference type="Proteomes" id="UP000001514"/>
    </source>
</evidence>
<feature type="repeat" description="PPR" evidence="2">
    <location>
        <begin position="33"/>
        <end position="67"/>
    </location>
</feature>
<name>D8RUC7_SELML</name>
<dbReference type="NCBIfam" id="TIGR00756">
    <property type="entry name" value="PPR"/>
    <property type="match status" value="8"/>
</dbReference>
<dbReference type="InParanoid" id="D8RUC7"/>
<dbReference type="GO" id="GO:0048731">
    <property type="term" value="P:system development"/>
    <property type="evidence" value="ECO:0007669"/>
    <property type="project" value="UniProtKB-ARBA"/>
</dbReference>
<feature type="repeat" description="PPR" evidence="2">
    <location>
        <begin position="265"/>
        <end position="299"/>
    </location>
</feature>
<evidence type="ECO:0000256" key="1">
    <source>
        <dbReference type="ARBA" id="ARBA00022737"/>
    </source>
</evidence>
<dbReference type="Pfam" id="PF13041">
    <property type="entry name" value="PPR_2"/>
    <property type="match status" value="4"/>
</dbReference>
<feature type="repeat" description="PPR" evidence="2">
    <location>
        <begin position="200"/>
        <end position="234"/>
    </location>
</feature>
<keyword evidence="1" id="KW-0677">Repeat</keyword>
<evidence type="ECO:0000313" key="3">
    <source>
        <dbReference type="EMBL" id="EFJ24186.1"/>
    </source>
</evidence>
<accession>D8RUC7</accession>
<dbReference type="KEGG" id="smo:SELMODRAFT_101"/>
<dbReference type="PANTHER" id="PTHR24015:SF548">
    <property type="entry name" value="OS08G0340900 PROTEIN"/>
    <property type="match status" value="1"/>
</dbReference>
<dbReference type="InterPro" id="IPR011990">
    <property type="entry name" value="TPR-like_helical_dom_sf"/>
</dbReference>
<dbReference type="eggNOG" id="KOG4197">
    <property type="taxonomic scope" value="Eukaryota"/>
</dbReference>
<dbReference type="HOGENOM" id="CLU_002706_15_1_1"/>
<dbReference type="Proteomes" id="UP000001514">
    <property type="component" value="Unassembled WGS sequence"/>
</dbReference>
<dbReference type="EMBL" id="GL377590">
    <property type="protein sequence ID" value="EFJ24186.1"/>
    <property type="molecule type" value="Genomic_DNA"/>
</dbReference>
<dbReference type="FunFam" id="1.25.40.10:FF:000031">
    <property type="entry name" value="Pentatricopeptide repeat-containing protein mitochondrial"/>
    <property type="match status" value="1"/>
</dbReference>
<dbReference type="FunFam" id="1.25.40.10:FF:000285">
    <property type="entry name" value="Pentatricopeptide repeat-containing protein, chloroplastic"/>
    <property type="match status" value="1"/>
</dbReference>
<feature type="repeat" description="PPR" evidence="2">
    <location>
        <begin position="764"/>
        <end position="798"/>
    </location>
</feature>
<dbReference type="FunFam" id="1.25.40.10:FF:000344">
    <property type="entry name" value="Pentatricopeptide repeat-containing protein"/>
    <property type="match status" value="2"/>
</dbReference>
<dbReference type="InterPro" id="IPR046960">
    <property type="entry name" value="PPR_At4g14850-like_plant"/>
</dbReference>
<dbReference type="OrthoDB" id="1934782at2759"/>
<dbReference type="AlphaFoldDB" id="D8RUC7"/>
<feature type="non-terminal residue" evidence="3">
    <location>
        <position position="1"/>
    </location>
</feature>
<dbReference type="FunFam" id="1.25.40.10:FF:000381">
    <property type="entry name" value="Pentatricopeptide repeat-containing protein"/>
    <property type="match status" value="1"/>
</dbReference>
<evidence type="ECO:0008006" key="5">
    <source>
        <dbReference type="Google" id="ProtNLM"/>
    </source>
</evidence>
<evidence type="ECO:0000256" key="2">
    <source>
        <dbReference type="PROSITE-ProRule" id="PRU00708"/>
    </source>
</evidence>
<reference evidence="3 4" key="1">
    <citation type="journal article" date="2011" name="Science">
        <title>The Selaginella genome identifies genetic changes associated with the evolution of vascular plants.</title>
        <authorList>
            <person name="Banks J.A."/>
            <person name="Nishiyama T."/>
            <person name="Hasebe M."/>
            <person name="Bowman J.L."/>
            <person name="Gribskov M."/>
            <person name="dePamphilis C."/>
            <person name="Albert V.A."/>
            <person name="Aono N."/>
            <person name="Aoyama T."/>
            <person name="Ambrose B.A."/>
            <person name="Ashton N.W."/>
            <person name="Axtell M.J."/>
            <person name="Barker E."/>
            <person name="Barker M.S."/>
            <person name="Bennetzen J.L."/>
            <person name="Bonawitz N.D."/>
            <person name="Chapple C."/>
            <person name="Cheng C."/>
            <person name="Correa L.G."/>
            <person name="Dacre M."/>
            <person name="DeBarry J."/>
            <person name="Dreyer I."/>
            <person name="Elias M."/>
            <person name="Engstrom E.M."/>
            <person name="Estelle M."/>
            <person name="Feng L."/>
            <person name="Finet C."/>
            <person name="Floyd S.K."/>
            <person name="Frommer W.B."/>
            <person name="Fujita T."/>
            <person name="Gramzow L."/>
            <person name="Gutensohn M."/>
            <person name="Harholt J."/>
            <person name="Hattori M."/>
            <person name="Heyl A."/>
            <person name="Hirai T."/>
            <person name="Hiwatashi Y."/>
            <person name="Ishikawa M."/>
            <person name="Iwata M."/>
            <person name="Karol K.G."/>
            <person name="Koehler B."/>
            <person name="Kolukisaoglu U."/>
            <person name="Kubo M."/>
            <person name="Kurata T."/>
            <person name="Lalonde S."/>
            <person name="Li K."/>
            <person name="Li Y."/>
            <person name="Litt A."/>
            <person name="Lyons E."/>
            <person name="Manning G."/>
            <person name="Maruyama T."/>
            <person name="Michael T.P."/>
            <person name="Mikami K."/>
            <person name="Miyazaki S."/>
            <person name="Morinaga S."/>
            <person name="Murata T."/>
            <person name="Mueller-Roeber B."/>
            <person name="Nelson D.R."/>
            <person name="Obara M."/>
            <person name="Oguri Y."/>
            <person name="Olmstead R.G."/>
            <person name="Onodera N."/>
            <person name="Petersen B.L."/>
            <person name="Pils B."/>
            <person name="Prigge M."/>
            <person name="Rensing S.A."/>
            <person name="Riano-Pachon D.M."/>
            <person name="Roberts A.W."/>
            <person name="Sato Y."/>
            <person name="Scheller H.V."/>
            <person name="Schulz B."/>
            <person name="Schulz C."/>
            <person name="Shakirov E.V."/>
            <person name="Shibagaki N."/>
            <person name="Shinohara N."/>
            <person name="Shippen D.E."/>
            <person name="Soerensen I."/>
            <person name="Sotooka R."/>
            <person name="Sugimoto N."/>
            <person name="Sugita M."/>
            <person name="Sumikawa N."/>
            <person name="Tanurdzic M."/>
            <person name="Theissen G."/>
            <person name="Ulvskov P."/>
            <person name="Wakazuki S."/>
            <person name="Weng J.K."/>
            <person name="Willats W.W."/>
            <person name="Wipf D."/>
            <person name="Wolf P.G."/>
            <person name="Yang L."/>
            <person name="Zimmer A.D."/>
            <person name="Zhu Q."/>
            <person name="Mitros T."/>
            <person name="Hellsten U."/>
            <person name="Loque D."/>
            <person name="Otillar R."/>
            <person name="Salamov A."/>
            <person name="Schmutz J."/>
            <person name="Shapiro H."/>
            <person name="Lindquist E."/>
            <person name="Lucas S."/>
            <person name="Rokhsar D."/>
            <person name="Grigoriev I.V."/>
        </authorList>
    </citation>
    <scope>NUCLEOTIDE SEQUENCE [LARGE SCALE GENOMIC DNA]</scope>
</reference>
<feature type="non-terminal residue" evidence="3">
    <location>
        <position position="921"/>
    </location>
</feature>
<dbReference type="SUPFAM" id="SSF48452">
    <property type="entry name" value="TPR-like"/>
    <property type="match status" value="1"/>
</dbReference>
<dbReference type="Pfam" id="PF01535">
    <property type="entry name" value="PPR"/>
    <property type="match status" value="10"/>
</dbReference>
<dbReference type="InterPro" id="IPR002885">
    <property type="entry name" value="PPR_rpt"/>
</dbReference>
<dbReference type="PROSITE" id="PS51375">
    <property type="entry name" value="PPR"/>
    <property type="match status" value="8"/>
</dbReference>
<protein>
    <recommendedName>
        <fullName evidence="5">Pentacotripeptide-repeat region of PRORP domain-containing protein</fullName>
    </recommendedName>
</protein>
<dbReference type="GO" id="GO:0003723">
    <property type="term" value="F:RNA binding"/>
    <property type="evidence" value="ECO:0000318"/>
    <property type="project" value="GO_Central"/>
</dbReference>
<proteinExistence type="predicted"/>
<dbReference type="Gene3D" id="1.25.40.10">
    <property type="entry name" value="Tetratricopeptide repeat domain"/>
    <property type="match status" value="7"/>
</dbReference>
<feature type="repeat" description="PPR" evidence="2">
    <location>
        <begin position="164"/>
        <end position="199"/>
    </location>
</feature>
<feature type="repeat" description="PPR" evidence="2">
    <location>
        <begin position="635"/>
        <end position="669"/>
    </location>
</feature>
<dbReference type="GO" id="GO:0009451">
    <property type="term" value="P:RNA modification"/>
    <property type="evidence" value="ECO:0000318"/>
    <property type="project" value="GO_Central"/>
</dbReference>
<sequence>TFACVLSACAGLKDMERGKKVHRRIRESVARVDTVLQNALLNLYAKCGDLEESRRIFEAMERRTVATWNTMITAYVQHDFFQEALEAFRRMDAPPSSITFTSVLGACCSPDDLETGKAIHRQIGASSPQIQADEILQNSLVTMYGKCGSLEDAERVFHGIRRKNAFSWTAMITAYAQNGYERRAIEVFGDMMSEGRVEPDPITYAGVLTACSTLGDLETGMRIHALIRSKGVESAMVSTGLIDLYGKWGFFEDALQVFESVRDRDVVIWTAFIAACVYHGQSGFALELFRKMEAEGLQANNVTFSKILAACSNLEDFETGKTIEDRIYTLGLEYDDVLQDGILSLHARCGSLVGTREMFDRMPHRTVVTWTTMIAAYNQRGYSMEALELYHCMDIEPDDIALSNVLQACSRLKNLEQGRAVHSRIASRDFEPSLMVQTLLVDMYVKCGDLAEARRTFDGFKARDVISWTSLITAYSHENFGREALEVFHSMELEGVEPNSITFCTVIDACSRLSSLLPGRALHSRVVATGHISDEFVGNALVSMYSKFGRVDFARVVFDSIPVKRYPSWRVMLVALTQNGHSHEALEMYSRIHLEGFRPGSPIFSAALVSCTALEDVSRARAIHGVIKSSDFYPDLVLSNVLMNVYAKCGELEEARLVFDQMTEKNEVSWTTMIGGYAQNGRPAEALELYKAMDVQPNFIAFVPVISSCADLGALVEGQRVHARLSDAGLQNNEVIVTALVNMYAKCGKLGLAREFFDSTYCPDAGAWNSMATAYAQFGHGSQVLELYREMCLQGVQPNGITLLSVLVACSHMGMLEECEHRFECMVADHGIAPTSEHYSCMTDLLGRSGRLEEAEKVVKMASGESGSEAASPVAVSAWMSFLGACKTHNDWGRAAGAAEKLYELDPEDSAPYVLLSQTYS</sequence>
<dbReference type="Gramene" id="EFJ24186">
    <property type="protein sequence ID" value="EFJ24186"/>
    <property type="gene ID" value="SELMODRAFT_101"/>
</dbReference>
<organism evidence="4">
    <name type="scientific">Selaginella moellendorffii</name>
    <name type="common">Spikemoss</name>
    <dbReference type="NCBI Taxonomy" id="88036"/>
    <lineage>
        <taxon>Eukaryota</taxon>
        <taxon>Viridiplantae</taxon>
        <taxon>Streptophyta</taxon>
        <taxon>Embryophyta</taxon>
        <taxon>Tracheophyta</taxon>
        <taxon>Lycopodiopsida</taxon>
        <taxon>Selaginellales</taxon>
        <taxon>Selaginellaceae</taxon>
        <taxon>Selaginella</taxon>
    </lineage>
</organism>
<feature type="repeat" description="PPR" evidence="2">
    <location>
        <begin position="565"/>
        <end position="599"/>
    </location>
</feature>
<keyword evidence="4" id="KW-1185">Reference proteome</keyword>
<dbReference type="PANTHER" id="PTHR24015">
    <property type="entry name" value="OS07G0578800 PROTEIN-RELATED"/>
    <property type="match status" value="1"/>
</dbReference>